<accession>A0A1I6E0K2</accession>
<organism evidence="1 2">
    <name type="scientific">Desulfoscipio geothermicus DSM 3669</name>
    <dbReference type="NCBI Taxonomy" id="1121426"/>
    <lineage>
        <taxon>Bacteria</taxon>
        <taxon>Bacillati</taxon>
        <taxon>Bacillota</taxon>
        <taxon>Clostridia</taxon>
        <taxon>Eubacteriales</taxon>
        <taxon>Desulfallaceae</taxon>
        <taxon>Desulfoscipio</taxon>
    </lineage>
</organism>
<dbReference type="EMBL" id="FOYM01000022">
    <property type="protein sequence ID" value="SFR11092.1"/>
    <property type="molecule type" value="Genomic_DNA"/>
</dbReference>
<proteinExistence type="predicted"/>
<reference evidence="2" key="1">
    <citation type="submission" date="2016-10" db="EMBL/GenBank/DDBJ databases">
        <authorList>
            <person name="Varghese N."/>
            <person name="Submissions S."/>
        </authorList>
    </citation>
    <scope>NUCLEOTIDE SEQUENCE [LARGE SCALE GENOMIC DNA]</scope>
    <source>
        <strain evidence="2">DSM 3669</strain>
    </source>
</reference>
<evidence type="ECO:0000313" key="1">
    <source>
        <dbReference type="EMBL" id="SFR11092.1"/>
    </source>
</evidence>
<protein>
    <submittedName>
        <fullName evidence="1">Uncharacterized protein</fullName>
    </submittedName>
</protein>
<dbReference type="Proteomes" id="UP000199584">
    <property type="component" value="Unassembled WGS sequence"/>
</dbReference>
<keyword evidence="2" id="KW-1185">Reference proteome</keyword>
<name>A0A1I6E0K2_9FIRM</name>
<sequence length="64" mass="7328">MRGCANCGLRVNDLCYVTGRLIKPGDHELFKYCSYFIEPVIEDGRSLDPAQLVLLAENEIQRRK</sequence>
<dbReference type="STRING" id="39060.SAMN05660706_12240"/>
<evidence type="ECO:0000313" key="2">
    <source>
        <dbReference type="Proteomes" id="UP000199584"/>
    </source>
</evidence>
<dbReference type="OrthoDB" id="1798799at2"/>
<gene>
    <name evidence="1" type="ORF">SAMN05660706_12240</name>
</gene>
<dbReference type="AlphaFoldDB" id="A0A1I6E0K2"/>
<dbReference type="RefSeq" id="WP_066633234.1">
    <property type="nucleotide sequence ID" value="NZ_FOYM01000022.1"/>
</dbReference>